<gene>
    <name evidence="3" type="primary">LOC115729121</name>
</gene>
<dbReference type="PANTHER" id="PTHR10811">
    <property type="entry name" value="FRINGE-RELATED"/>
    <property type="match status" value="1"/>
</dbReference>
<keyword evidence="1" id="KW-1133">Transmembrane helix</keyword>
<protein>
    <submittedName>
        <fullName evidence="3">Uncharacterized protein LOC115729121</fullName>
    </submittedName>
</protein>
<dbReference type="KEGG" id="rarg:115729121"/>
<organism evidence="2 3">
    <name type="scientific">Rhodamnia argentea</name>
    <dbReference type="NCBI Taxonomy" id="178133"/>
    <lineage>
        <taxon>Eukaryota</taxon>
        <taxon>Viridiplantae</taxon>
        <taxon>Streptophyta</taxon>
        <taxon>Embryophyta</taxon>
        <taxon>Tracheophyta</taxon>
        <taxon>Spermatophyta</taxon>
        <taxon>Magnoliopsida</taxon>
        <taxon>eudicotyledons</taxon>
        <taxon>Gunneridae</taxon>
        <taxon>Pentapetalae</taxon>
        <taxon>rosids</taxon>
        <taxon>malvids</taxon>
        <taxon>Myrtales</taxon>
        <taxon>Myrtaceae</taxon>
        <taxon>Myrtoideae</taxon>
        <taxon>Myrteae</taxon>
        <taxon>Australasian group</taxon>
        <taxon>Rhodamnia</taxon>
    </lineage>
</organism>
<feature type="transmembrane region" description="Helical" evidence="1">
    <location>
        <begin position="30"/>
        <end position="51"/>
    </location>
</feature>
<evidence type="ECO:0000256" key="1">
    <source>
        <dbReference type="SAM" id="Phobius"/>
    </source>
</evidence>
<evidence type="ECO:0000313" key="2">
    <source>
        <dbReference type="Proteomes" id="UP000827889"/>
    </source>
</evidence>
<keyword evidence="1" id="KW-0812">Transmembrane</keyword>
<dbReference type="AlphaFoldDB" id="A0A8B8MZ78"/>
<dbReference type="InterPro" id="IPR006740">
    <property type="entry name" value="DUF604"/>
</dbReference>
<dbReference type="Proteomes" id="UP000827889">
    <property type="component" value="Chromosome 3"/>
</dbReference>
<dbReference type="FunFam" id="3.90.550.50:FF:000006">
    <property type="entry name" value="Fringe-related protein-like"/>
    <property type="match status" value="1"/>
</dbReference>
<sequence>MKETSKDEDSWDQRDNMKSSHHPYYSLPRLITFFFAFFSVSYFLYSLQFLYSPHSSSSSCDTSPIHDSARQAQALPPPPTQTTLHHIVFGIASSAKLWHHRKNYLKVWWRPDRMRGVVWLDKPPPPPPQRDVADGQDDLALLPPVKISSNTSGFKYKNPKGDRSAVRISRIVSETFRQLDGREMRWLVMGDDDTVFVAENLVRVLSKYDHNQYYYIGSWSESHLQNIYFSYNMGYGGGGFAISYALARALERMQDRCLQRYPGLYGSDDRVQACMAELGVPLTREPGFHQFDVYGNVFGLLAAHPITPLISLHHLDVVEPIFPKTTQFQALQRLRAPLELDSASLMQQSICYDRIRSWTVSVSWGYAVQIYRGIHLPRDVETPSRTFLHWYKRADPAGFAFNTRPLTKNLCEKPFVYFLSDAAHNASTNATLSEYVLHGVPSPDCEWKIADPSRIRRVEVRKKPDPHLWDKAPRRNCCVVLPTKKKFAMEVNVGECREDEIAELR</sequence>
<name>A0A8B8MZ78_9MYRT</name>
<keyword evidence="2" id="KW-1185">Reference proteome</keyword>
<keyword evidence="1" id="KW-0472">Membrane</keyword>
<dbReference type="OrthoDB" id="421979at2759"/>
<evidence type="ECO:0000313" key="3">
    <source>
        <dbReference type="RefSeq" id="XP_030515425.1"/>
    </source>
</evidence>
<accession>A0A8B8MZ78</accession>
<reference evidence="3" key="1">
    <citation type="submission" date="2025-08" db="UniProtKB">
        <authorList>
            <consortium name="RefSeq"/>
        </authorList>
    </citation>
    <scope>IDENTIFICATION</scope>
    <source>
        <tissue evidence="3">Leaf</tissue>
    </source>
</reference>
<dbReference type="Gene3D" id="3.90.550.50">
    <property type="match status" value="1"/>
</dbReference>
<proteinExistence type="predicted"/>
<dbReference type="RefSeq" id="XP_030515425.1">
    <property type="nucleotide sequence ID" value="XM_030659565.2"/>
</dbReference>
<dbReference type="GeneID" id="115729121"/>
<dbReference type="Pfam" id="PF04646">
    <property type="entry name" value="DUF604"/>
    <property type="match status" value="1"/>
</dbReference>